<reference evidence="1" key="1">
    <citation type="submission" date="2016-06" db="EMBL/GenBank/DDBJ databases">
        <title>Draft Genome sequence of the fungus Inonotus baumii.</title>
        <authorList>
            <person name="Zhu H."/>
            <person name="Lin W."/>
        </authorList>
    </citation>
    <scope>NUCLEOTIDE SEQUENCE</scope>
    <source>
        <strain evidence="1">821</strain>
    </source>
</reference>
<dbReference type="AlphaFoldDB" id="A0A9Q5NAG7"/>
<gene>
    <name evidence="1" type="ORF">A7U60_g6507</name>
</gene>
<dbReference type="EMBL" id="LNZH02000202">
    <property type="protein sequence ID" value="OCB86389.1"/>
    <property type="molecule type" value="Genomic_DNA"/>
</dbReference>
<dbReference type="Proteomes" id="UP000757232">
    <property type="component" value="Unassembled WGS sequence"/>
</dbReference>
<accession>A0A9Q5NAG7</accession>
<comment type="caution">
    <text evidence="1">The sequence shown here is derived from an EMBL/GenBank/DDBJ whole genome shotgun (WGS) entry which is preliminary data.</text>
</comment>
<name>A0A9Q5NAG7_SANBA</name>
<proteinExistence type="predicted"/>
<evidence type="ECO:0000313" key="2">
    <source>
        <dbReference type="Proteomes" id="UP000757232"/>
    </source>
</evidence>
<organism evidence="1 2">
    <name type="scientific">Sanghuangporus baumii</name>
    <name type="common">Phellinus baumii</name>
    <dbReference type="NCBI Taxonomy" id="108892"/>
    <lineage>
        <taxon>Eukaryota</taxon>
        <taxon>Fungi</taxon>
        <taxon>Dikarya</taxon>
        <taxon>Basidiomycota</taxon>
        <taxon>Agaricomycotina</taxon>
        <taxon>Agaricomycetes</taxon>
        <taxon>Hymenochaetales</taxon>
        <taxon>Hymenochaetaceae</taxon>
        <taxon>Sanghuangporus</taxon>
    </lineage>
</organism>
<sequence>MSFPVEKSLAIQFAYDLRSAMSIGYLRDVPVGSSLQSRYNRQYEVHIGPHKEPLQGVDYAKFSAACTLLFVGVDKPKPNPMCAAYSKDEMYFYDREGSRALLKYHTRRLLERHGFTGEFKLALKGLRMFGKGCSGIQLSSPDDQYQPGVIGGLLVDYPFNYRGGKITVTRNSQTESFDFAKTSYTDNMVSVLLWHSGSLVAMEPLKKGLRAFLLCDVIIDPNVPAPLFLNPRSDIMRNFETDVVRNKSCLMPLVRILVRKYWDSPQMAPGHFTSLCTHVVESYLQRLRNATRSGGTRSEKVRSQAREEGKEIILSFGRVDNMRRFFGERLVVDFMHYHEKLEQ</sequence>
<keyword evidence="2" id="KW-1185">Reference proteome</keyword>
<protein>
    <submittedName>
        <fullName evidence="1">Uncharacterized protein</fullName>
    </submittedName>
</protein>
<evidence type="ECO:0000313" key="1">
    <source>
        <dbReference type="EMBL" id="OCB86389.1"/>
    </source>
</evidence>